<dbReference type="EC" id="3.2.1.14" evidence="3"/>
<dbReference type="Gene3D" id="2.60.120.200">
    <property type="match status" value="1"/>
</dbReference>
<evidence type="ECO:0000256" key="8">
    <source>
        <dbReference type="ARBA" id="ARBA00023136"/>
    </source>
</evidence>
<feature type="transmembrane region" description="Helical" evidence="13">
    <location>
        <begin position="298"/>
        <end position="321"/>
    </location>
</feature>
<keyword evidence="4" id="KW-0328">Glycosyltransferase</keyword>
<dbReference type="PROSITE" id="PS51762">
    <property type="entry name" value="GH16_2"/>
    <property type="match status" value="1"/>
</dbReference>
<dbReference type="GO" id="GO:0005975">
    <property type="term" value="P:carbohydrate metabolic process"/>
    <property type="evidence" value="ECO:0007669"/>
    <property type="project" value="InterPro"/>
</dbReference>
<dbReference type="AlphaFoldDB" id="A0A3M7HCF9"/>
<accession>A0A3M7HCF9</accession>
<gene>
    <name evidence="16" type="ORF">D0862_03046</name>
</gene>
<dbReference type="Pfam" id="PF00722">
    <property type="entry name" value="Glyco_hydro_16"/>
    <property type="match status" value="1"/>
</dbReference>
<keyword evidence="9" id="KW-0325">Glycoprotein</keyword>
<dbReference type="GO" id="GO:0016757">
    <property type="term" value="F:glycosyltransferase activity"/>
    <property type="evidence" value="ECO:0007669"/>
    <property type="project" value="UniProtKB-KW"/>
</dbReference>
<evidence type="ECO:0000256" key="10">
    <source>
        <dbReference type="ARBA" id="ARBA00023295"/>
    </source>
</evidence>
<dbReference type="GO" id="GO:0008843">
    <property type="term" value="F:endochitinase activity"/>
    <property type="evidence" value="ECO:0007669"/>
    <property type="project" value="UniProtKB-EC"/>
</dbReference>
<evidence type="ECO:0000256" key="2">
    <source>
        <dbReference type="ARBA" id="ARBA00004370"/>
    </source>
</evidence>
<sequence>MSLLTLLPVALLAGSAIAQTSTTCDPLNSTCPDDAALGTTFNHTWTAEDTVLNSDLWNVTAGTEKIQFTKDGAELVISESGDSVTAESTFHIFWGTVEVIMKAASGTGIISTFDLLSDDLDEIDLECFGGNESYVGSNWYGHGNTSQHNGGYHQVDGPQNSFHNYTFVWTQENLQWLIDGDVVRTVDYAESGQYPQTPSRIKFGIWAGGDSSQPQGTIDWAGGETNWDEGPFTMTIQSMKIVDGTSNVTSYAYSDQSGDYSSITTEPGNSKAYNILNQKSTTEKAKQKWDGLSTGAKIGIACGVIGAVAIGILAWCTFCIFQRRKGKKERLAADAEWDKEQAELQEYQVCGSCPLTKVFLFGSPLVMMRNGKFAMSSLGHGQKF</sequence>
<evidence type="ECO:0000256" key="12">
    <source>
        <dbReference type="ARBA" id="ARBA00038074"/>
    </source>
</evidence>
<evidence type="ECO:0000256" key="14">
    <source>
        <dbReference type="SAM" id="SignalP"/>
    </source>
</evidence>
<comment type="subcellular location">
    <subcellularLocation>
        <location evidence="2">Membrane</location>
    </subcellularLocation>
</comment>
<feature type="domain" description="GH16" evidence="15">
    <location>
        <begin position="24"/>
        <end position="229"/>
    </location>
</feature>
<feature type="signal peptide" evidence="14">
    <location>
        <begin position="1"/>
        <end position="18"/>
    </location>
</feature>
<organism evidence="16 17">
    <name type="scientific">Hortaea werneckii</name>
    <name type="common">Black yeast</name>
    <name type="synonym">Cladosporium werneckii</name>
    <dbReference type="NCBI Taxonomy" id="91943"/>
    <lineage>
        <taxon>Eukaryota</taxon>
        <taxon>Fungi</taxon>
        <taxon>Dikarya</taxon>
        <taxon>Ascomycota</taxon>
        <taxon>Pezizomycotina</taxon>
        <taxon>Dothideomycetes</taxon>
        <taxon>Dothideomycetidae</taxon>
        <taxon>Mycosphaerellales</taxon>
        <taxon>Teratosphaeriaceae</taxon>
        <taxon>Hortaea</taxon>
    </lineage>
</organism>
<feature type="chain" id="PRO_5018156322" description="chitinase" evidence="14">
    <location>
        <begin position="19"/>
        <end position="384"/>
    </location>
</feature>
<evidence type="ECO:0000259" key="15">
    <source>
        <dbReference type="PROSITE" id="PS51762"/>
    </source>
</evidence>
<evidence type="ECO:0000313" key="17">
    <source>
        <dbReference type="Proteomes" id="UP000281468"/>
    </source>
</evidence>
<evidence type="ECO:0000256" key="11">
    <source>
        <dbReference type="ARBA" id="ARBA00023316"/>
    </source>
</evidence>
<protein>
    <recommendedName>
        <fullName evidence="3">chitinase</fullName>
        <ecNumber evidence="3">3.2.1.14</ecNumber>
    </recommendedName>
</protein>
<comment type="caution">
    <text evidence="16">The sequence shown here is derived from an EMBL/GenBank/DDBJ whole genome shotgun (WGS) entry which is preliminary data.</text>
</comment>
<dbReference type="GO" id="GO:0016020">
    <property type="term" value="C:membrane"/>
    <property type="evidence" value="ECO:0007669"/>
    <property type="project" value="UniProtKB-SubCell"/>
</dbReference>
<dbReference type="InterPro" id="IPR013320">
    <property type="entry name" value="ConA-like_dom_sf"/>
</dbReference>
<proteinExistence type="inferred from homology"/>
<evidence type="ECO:0000313" key="16">
    <source>
        <dbReference type="EMBL" id="RMZ11050.1"/>
    </source>
</evidence>
<dbReference type="SUPFAM" id="SSF49899">
    <property type="entry name" value="Concanavalin A-like lectins/glucanases"/>
    <property type="match status" value="1"/>
</dbReference>
<evidence type="ECO:0000256" key="1">
    <source>
        <dbReference type="ARBA" id="ARBA00000822"/>
    </source>
</evidence>
<dbReference type="PANTHER" id="PTHR10963:SF27">
    <property type="entry name" value="GLYCOSIDASE-RELATED"/>
    <property type="match status" value="1"/>
</dbReference>
<keyword evidence="11" id="KW-0961">Cell wall biogenesis/degradation</keyword>
<keyword evidence="5" id="KW-0808">Transferase</keyword>
<dbReference type="InterPro" id="IPR000757">
    <property type="entry name" value="Beta-glucanase-like"/>
</dbReference>
<keyword evidence="8 13" id="KW-0472">Membrane</keyword>
<keyword evidence="6 14" id="KW-0732">Signal</keyword>
<dbReference type="VEuPathDB" id="FungiDB:BTJ68_15236"/>
<keyword evidence="7" id="KW-0378">Hydrolase</keyword>
<dbReference type="GO" id="GO:0031505">
    <property type="term" value="P:fungal-type cell wall organization"/>
    <property type="evidence" value="ECO:0007669"/>
    <property type="project" value="TreeGrafter"/>
</dbReference>
<keyword evidence="13" id="KW-0812">Transmembrane</keyword>
<keyword evidence="10" id="KW-0326">Glycosidase</keyword>
<evidence type="ECO:0000256" key="5">
    <source>
        <dbReference type="ARBA" id="ARBA00022679"/>
    </source>
</evidence>
<dbReference type="GO" id="GO:0009277">
    <property type="term" value="C:fungal-type cell wall"/>
    <property type="evidence" value="ECO:0007669"/>
    <property type="project" value="TreeGrafter"/>
</dbReference>
<dbReference type="PANTHER" id="PTHR10963">
    <property type="entry name" value="GLYCOSYL HYDROLASE-RELATED"/>
    <property type="match status" value="1"/>
</dbReference>
<evidence type="ECO:0000256" key="6">
    <source>
        <dbReference type="ARBA" id="ARBA00022729"/>
    </source>
</evidence>
<dbReference type="InterPro" id="IPR050546">
    <property type="entry name" value="Glycosyl_Hydrlase_16"/>
</dbReference>
<evidence type="ECO:0000256" key="9">
    <source>
        <dbReference type="ARBA" id="ARBA00023180"/>
    </source>
</evidence>
<evidence type="ECO:0000256" key="3">
    <source>
        <dbReference type="ARBA" id="ARBA00012729"/>
    </source>
</evidence>
<dbReference type="EMBL" id="QWIQ01000063">
    <property type="protein sequence ID" value="RMZ11050.1"/>
    <property type="molecule type" value="Genomic_DNA"/>
</dbReference>
<reference evidence="16 17" key="1">
    <citation type="journal article" date="2018" name="BMC Genomics">
        <title>Genomic evidence for intraspecific hybridization in a clonal and extremely halotolerant yeast.</title>
        <authorList>
            <person name="Gostincar C."/>
            <person name="Stajich J.E."/>
            <person name="Zupancic J."/>
            <person name="Zalar P."/>
            <person name="Gunde-Cimerman N."/>
        </authorList>
    </citation>
    <scope>NUCLEOTIDE SEQUENCE [LARGE SCALE GENOMIC DNA]</scope>
    <source>
        <strain evidence="16 17">EXF-171</strain>
    </source>
</reference>
<keyword evidence="13" id="KW-1133">Transmembrane helix</keyword>
<dbReference type="Proteomes" id="UP000281468">
    <property type="component" value="Unassembled WGS sequence"/>
</dbReference>
<comment type="similarity">
    <text evidence="12">Belongs to the glycosyl hydrolase 16 family. CRH1 subfamily.</text>
</comment>
<comment type="catalytic activity">
    <reaction evidence="1">
        <text>Random endo-hydrolysis of N-acetyl-beta-D-glucosaminide (1-&gt;4)-beta-linkages in chitin and chitodextrins.</text>
        <dbReference type="EC" id="3.2.1.14"/>
    </reaction>
</comment>
<name>A0A3M7HCF9_HORWE</name>
<evidence type="ECO:0000256" key="4">
    <source>
        <dbReference type="ARBA" id="ARBA00022676"/>
    </source>
</evidence>
<evidence type="ECO:0000256" key="7">
    <source>
        <dbReference type="ARBA" id="ARBA00022801"/>
    </source>
</evidence>
<evidence type="ECO:0000256" key="13">
    <source>
        <dbReference type="SAM" id="Phobius"/>
    </source>
</evidence>